<evidence type="ECO:0000256" key="2">
    <source>
        <dbReference type="SAM" id="Phobius"/>
    </source>
</evidence>
<protein>
    <recommendedName>
        <fullName evidence="3">HNH nuclease domain-containing protein</fullName>
    </recommendedName>
</protein>
<evidence type="ECO:0000313" key="5">
    <source>
        <dbReference type="Proteomes" id="UP001194468"/>
    </source>
</evidence>
<dbReference type="AlphaFoldDB" id="A0AAD4BQZ1"/>
<reference evidence="4" key="2">
    <citation type="journal article" date="2020" name="Nat. Commun.">
        <title>Large-scale genome sequencing of mycorrhizal fungi provides insights into the early evolution of symbiotic traits.</title>
        <authorList>
            <person name="Miyauchi S."/>
            <person name="Kiss E."/>
            <person name="Kuo A."/>
            <person name="Drula E."/>
            <person name="Kohler A."/>
            <person name="Sanchez-Garcia M."/>
            <person name="Morin E."/>
            <person name="Andreopoulos B."/>
            <person name="Barry K.W."/>
            <person name="Bonito G."/>
            <person name="Buee M."/>
            <person name="Carver A."/>
            <person name="Chen C."/>
            <person name="Cichocki N."/>
            <person name="Clum A."/>
            <person name="Culley D."/>
            <person name="Crous P.W."/>
            <person name="Fauchery L."/>
            <person name="Girlanda M."/>
            <person name="Hayes R.D."/>
            <person name="Keri Z."/>
            <person name="LaButti K."/>
            <person name="Lipzen A."/>
            <person name="Lombard V."/>
            <person name="Magnuson J."/>
            <person name="Maillard F."/>
            <person name="Murat C."/>
            <person name="Nolan M."/>
            <person name="Ohm R.A."/>
            <person name="Pangilinan J."/>
            <person name="Pereira M.F."/>
            <person name="Perotto S."/>
            <person name="Peter M."/>
            <person name="Pfister S."/>
            <person name="Riley R."/>
            <person name="Sitrit Y."/>
            <person name="Stielow J.B."/>
            <person name="Szollosi G."/>
            <person name="Zifcakova L."/>
            <person name="Stursova M."/>
            <person name="Spatafora J.W."/>
            <person name="Tedersoo L."/>
            <person name="Vaario L.M."/>
            <person name="Yamada A."/>
            <person name="Yan M."/>
            <person name="Wang P."/>
            <person name="Xu J."/>
            <person name="Bruns T."/>
            <person name="Baldrian P."/>
            <person name="Vilgalys R."/>
            <person name="Dunand C."/>
            <person name="Henrissat B."/>
            <person name="Grigoriev I.V."/>
            <person name="Hibbett D."/>
            <person name="Nagy L.G."/>
            <person name="Martin F.M."/>
        </authorList>
    </citation>
    <scope>NUCLEOTIDE SEQUENCE</scope>
    <source>
        <strain evidence="4">BED1</strain>
    </source>
</reference>
<reference evidence="4" key="1">
    <citation type="submission" date="2019-10" db="EMBL/GenBank/DDBJ databases">
        <authorList>
            <consortium name="DOE Joint Genome Institute"/>
            <person name="Kuo A."/>
            <person name="Miyauchi S."/>
            <person name="Kiss E."/>
            <person name="Drula E."/>
            <person name="Kohler A."/>
            <person name="Sanchez-Garcia M."/>
            <person name="Andreopoulos B."/>
            <person name="Barry K.W."/>
            <person name="Bonito G."/>
            <person name="Buee M."/>
            <person name="Carver A."/>
            <person name="Chen C."/>
            <person name="Cichocki N."/>
            <person name="Clum A."/>
            <person name="Culley D."/>
            <person name="Crous P.W."/>
            <person name="Fauchery L."/>
            <person name="Girlanda M."/>
            <person name="Hayes R."/>
            <person name="Keri Z."/>
            <person name="LaButti K."/>
            <person name="Lipzen A."/>
            <person name="Lombard V."/>
            <person name="Magnuson J."/>
            <person name="Maillard F."/>
            <person name="Morin E."/>
            <person name="Murat C."/>
            <person name="Nolan M."/>
            <person name="Ohm R."/>
            <person name="Pangilinan J."/>
            <person name="Pereira M."/>
            <person name="Perotto S."/>
            <person name="Peter M."/>
            <person name="Riley R."/>
            <person name="Sitrit Y."/>
            <person name="Stielow B."/>
            <person name="Szollosi G."/>
            <person name="Zifcakova L."/>
            <person name="Stursova M."/>
            <person name="Spatafora J.W."/>
            <person name="Tedersoo L."/>
            <person name="Vaario L.-M."/>
            <person name="Yamada A."/>
            <person name="Yan M."/>
            <person name="Wang P."/>
            <person name="Xu J."/>
            <person name="Bruns T."/>
            <person name="Baldrian P."/>
            <person name="Vilgalys R."/>
            <person name="Henrissat B."/>
            <person name="Grigoriev I.V."/>
            <person name="Hibbett D."/>
            <person name="Nagy L.G."/>
            <person name="Martin F.M."/>
        </authorList>
    </citation>
    <scope>NUCLEOTIDE SEQUENCE</scope>
    <source>
        <strain evidence="4">BED1</strain>
    </source>
</reference>
<sequence>MVNIYMRNLSNNQWIRGLEIPLEDIERLSSRPLKWLRFVAFAVLGAKGDLFDTPDGNIVHYETVSFADLAESYYLFHDGCYHLVNSSGLADYITSSVSTPRRSTFRRDVAQRDYNRWRSGIVLNFVADVYLAPIFFCYYIRLVISGRRNLYEDQQVYLRNDIEIDSTENGILLRTDLHDGFGRGSSAFLKTPNFALHPADVPRVELGEPPASRTTIQHIEPWEGWFPDAPPSILLDYIYGVAIIRRWATADIRNWLEENHETHFKIANTPSSIPEDDDDVEPGDPTVTDYVLPRTVRRRGIHQTRTEAAQCRAIDNAIAFSMFIKGYPPGTTFDLLLQKQEEEAEMRSRQVAREKVRGWLETSESLPLSHGSDRGVLYEGCVCHSLPETSEEGEVIIIPDVHTQCR</sequence>
<keyword evidence="5" id="KW-1185">Reference proteome</keyword>
<dbReference type="Pfam" id="PF13391">
    <property type="entry name" value="HNH_2"/>
    <property type="match status" value="1"/>
</dbReference>
<evidence type="ECO:0000256" key="1">
    <source>
        <dbReference type="SAM" id="MobiDB-lite"/>
    </source>
</evidence>
<feature type="region of interest" description="Disordered" evidence="1">
    <location>
        <begin position="267"/>
        <end position="288"/>
    </location>
</feature>
<feature type="transmembrane region" description="Helical" evidence="2">
    <location>
        <begin position="121"/>
        <end position="141"/>
    </location>
</feature>
<dbReference type="Proteomes" id="UP001194468">
    <property type="component" value="Unassembled WGS sequence"/>
</dbReference>
<dbReference type="EMBL" id="WHUW01000019">
    <property type="protein sequence ID" value="KAF8437302.1"/>
    <property type="molecule type" value="Genomic_DNA"/>
</dbReference>
<dbReference type="InterPro" id="IPR003615">
    <property type="entry name" value="HNH_nuc"/>
</dbReference>
<keyword evidence="2" id="KW-1133">Transmembrane helix</keyword>
<comment type="caution">
    <text evidence="4">The sequence shown here is derived from an EMBL/GenBank/DDBJ whole genome shotgun (WGS) entry which is preliminary data.</text>
</comment>
<name>A0AAD4BQZ1_BOLED</name>
<evidence type="ECO:0000259" key="3">
    <source>
        <dbReference type="Pfam" id="PF13391"/>
    </source>
</evidence>
<keyword evidence="2" id="KW-0812">Transmembrane</keyword>
<accession>A0AAD4BQZ1</accession>
<feature type="domain" description="HNH nuclease" evidence="3">
    <location>
        <begin position="158"/>
        <end position="188"/>
    </location>
</feature>
<gene>
    <name evidence="4" type="ORF">L210DRAFT_3762065</name>
</gene>
<evidence type="ECO:0000313" key="4">
    <source>
        <dbReference type="EMBL" id="KAF8437302.1"/>
    </source>
</evidence>
<organism evidence="4 5">
    <name type="scientific">Boletus edulis BED1</name>
    <dbReference type="NCBI Taxonomy" id="1328754"/>
    <lineage>
        <taxon>Eukaryota</taxon>
        <taxon>Fungi</taxon>
        <taxon>Dikarya</taxon>
        <taxon>Basidiomycota</taxon>
        <taxon>Agaricomycotina</taxon>
        <taxon>Agaricomycetes</taxon>
        <taxon>Agaricomycetidae</taxon>
        <taxon>Boletales</taxon>
        <taxon>Boletineae</taxon>
        <taxon>Boletaceae</taxon>
        <taxon>Boletoideae</taxon>
        <taxon>Boletus</taxon>
    </lineage>
</organism>
<keyword evidence="2" id="KW-0472">Membrane</keyword>
<proteinExistence type="predicted"/>